<dbReference type="InParanoid" id="A0A165AKD1"/>
<dbReference type="GO" id="GO:0007059">
    <property type="term" value="P:chromosome segregation"/>
    <property type="evidence" value="ECO:0007669"/>
    <property type="project" value="TreeGrafter"/>
</dbReference>
<organism evidence="9 10">
    <name type="scientific">Xylona heveae (strain CBS 132557 / TC161)</name>
    <dbReference type="NCBI Taxonomy" id="1328760"/>
    <lineage>
        <taxon>Eukaryota</taxon>
        <taxon>Fungi</taxon>
        <taxon>Dikarya</taxon>
        <taxon>Ascomycota</taxon>
        <taxon>Pezizomycotina</taxon>
        <taxon>Xylonomycetes</taxon>
        <taxon>Xylonales</taxon>
        <taxon>Xylonaceae</taxon>
        <taxon>Xylona</taxon>
    </lineage>
</organism>
<evidence type="ECO:0000313" key="9">
    <source>
        <dbReference type="EMBL" id="KZF20627.1"/>
    </source>
</evidence>
<accession>A0A165AKD1</accession>
<dbReference type="InterPro" id="IPR009072">
    <property type="entry name" value="Histone-fold"/>
</dbReference>
<dbReference type="Pfam" id="PF00808">
    <property type="entry name" value="CBFD_NFYB_HMF"/>
    <property type="match status" value="1"/>
</dbReference>
<dbReference type="GO" id="GO:0051382">
    <property type="term" value="P:kinetochore assembly"/>
    <property type="evidence" value="ECO:0007669"/>
    <property type="project" value="TreeGrafter"/>
</dbReference>
<dbReference type="CDD" id="cd13732">
    <property type="entry name" value="HFD_CENP-W"/>
    <property type="match status" value="1"/>
</dbReference>
<comment type="similarity">
    <text evidence="7">Belongs to the CENP-W/WIP1 family.</text>
</comment>
<keyword evidence="3" id="KW-0158">Chromosome</keyword>
<dbReference type="EMBL" id="KV407462">
    <property type="protein sequence ID" value="KZF20627.1"/>
    <property type="molecule type" value="Genomic_DNA"/>
</dbReference>
<evidence type="ECO:0000256" key="5">
    <source>
        <dbReference type="ARBA" id="ARBA00023242"/>
    </source>
</evidence>
<feature type="domain" description="Transcription factor CBF/NF-Y/archaeal histone" evidence="8">
    <location>
        <begin position="9"/>
        <end position="66"/>
    </location>
</feature>
<keyword evidence="10" id="KW-1185">Reference proteome</keyword>
<dbReference type="GO" id="GO:0000776">
    <property type="term" value="C:kinetochore"/>
    <property type="evidence" value="ECO:0007669"/>
    <property type="project" value="UniProtKB-KW"/>
</dbReference>
<dbReference type="RefSeq" id="XP_018186182.1">
    <property type="nucleotide sequence ID" value="XM_018336241.1"/>
</dbReference>
<gene>
    <name evidence="9" type="ORF">L228DRAFT_284583</name>
</gene>
<evidence type="ECO:0000256" key="6">
    <source>
        <dbReference type="ARBA" id="ARBA00023328"/>
    </source>
</evidence>
<dbReference type="Proteomes" id="UP000076632">
    <property type="component" value="Unassembled WGS sequence"/>
</dbReference>
<dbReference type="GeneID" id="28901378"/>
<evidence type="ECO:0000256" key="7">
    <source>
        <dbReference type="ARBA" id="ARBA00038432"/>
    </source>
</evidence>
<evidence type="ECO:0000313" key="10">
    <source>
        <dbReference type="Proteomes" id="UP000076632"/>
    </source>
</evidence>
<reference evidence="9 10" key="1">
    <citation type="journal article" date="2016" name="Fungal Biol.">
        <title>The genome of Xylona heveae provides a window into fungal endophytism.</title>
        <authorList>
            <person name="Gazis R."/>
            <person name="Kuo A."/>
            <person name="Riley R."/>
            <person name="LaButti K."/>
            <person name="Lipzen A."/>
            <person name="Lin J."/>
            <person name="Amirebrahimi M."/>
            <person name="Hesse C.N."/>
            <person name="Spatafora J.W."/>
            <person name="Henrissat B."/>
            <person name="Hainaut M."/>
            <person name="Grigoriev I.V."/>
            <person name="Hibbett D.S."/>
        </authorList>
    </citation>
    <scope>NUCLEOTIDE SEQUENCE [LARGE SCALE GENOMIC DNA]</scope>
    <source>
        <strain evidence="9 10">TC161</strain>
    </source>
</reference>
<proteinExistence type="inferred from homology"/>
<sequence>MAGSQKPYPRTTVKKIVKAHSNKSLSKNVDILIYLDYILFMQHLMREASISAKQAGEKNISARSIHKVTEDALRKFKG</sequence>
<evidence type="ECO:0000256" key="4">
    <source>
        <dbReference type="ARBA" id="ARBA00022838"/>
    </source>
</evidence>
<dbReference type="InterPro" id="IPR003958">
    <property type="entry name" value="CBFA_NFYB_domain"/>
</dbReference>
<protein>
    <recommendedName>
        <fullName evidence="8">Transcription factor CBF/NF-Y/archaeal histone domain-containing protein</fullName>
    </recommendedName>
</protein>
<dbReference type="GO" id="GO:0005654">
    <property type="term" value="C:nucleoplasm"/>
    <property type="evidence" value="ECO:0007669"/>
    <property type="project" value="TreeGrafter"/>
</dbReference>
<name>A0A165AKD1_XYLHT</name>
<dbReference type="SUPFAM" id="SSF47113">
    <property type="entry name" value="Histone-fold"/>
    <property type="match status" value="1"/>
</dbReference>
<dbReference type="OrthoDB" id="2543597at2759"/>
<dbReference type="Gene3D" id="1.10.20.10">
    <property type="entry name" value="Histone, subunit A"/>
    <property type="match status" value="1"/>
</dbReference>
<dbReference type="AlphaFoldDB" id="A0A165AKD1"/>
<evidence type="ECO:0000256" key="2">
    <source>
        <dbReference type="ARBA" id="ARBA00004629"/>
    </source>
</evidence>
<keyword evidence="6" id="KW-0137">Centromere</keyword>
<keyword evidence="5" id="KW-0539">Nucleus</keyword>
<dbReference type="OMA" id="YILFMQE"/>
<comment type="subcellular location">
    <subcellularLocation>
        <location evidence="2">Chromosome</location>
        <location evidence="2">Centromere</location>
        <location evidence="2">Kinetochore</location>
    </subcellularLocation>
    <subcellularLocation>
        <location evidence="1">Nucleus</location>
    </subcellularLocation>
</comment>
<dbReference type="PANTHER" id="PTHR34832:SF1">
    <property type="entry name" value="CENTROMERE PROTEIN W"/>
    <property type="match status" value="1"/>
</dbReference>
<dbReference type="GO" id="GO:0046982">
    <property type="term" value="F:protein heterodimerization activity"/>
    <property type="evidence" value="ECO:0007669"/>
    <property type="project" value="InterPro"/>
</dbReference>
<dbReference type="STRING" id="1328760.A0A165AKD1"/>
<dbReference type="InterPro" id="IPR052484">
    <property type="entry name" value="CENP-W/WIP1"/>
</dbReference>
<dbReference type="GO" id="GO:0000278">
    <property type="term" value="P:mitotic cell cycle"/>
    <property type="evidence" value="ECO:0007669"/>
    <property type="project" value="TreeGrafter"/>
</dbReference>
<evidence type="ECO:0000256" key="3">
    <source>
        <dbReference type="ARBA" id="ARBA00022454"/>
    </source>
</evidence>
<dbReference type="PANTHER" id="PTHR34832">
    <property type="entry name" value="CENTROMERE PROTEIN W"/>
    <property type="match status" value="1"/>
</dbReference>
<evidence type="ECO:0000256" key="1">
    <source>
        <dbReference type="ARBA" id="ARBA00004123"/>
    </source>
</evidence>
<keyword evidence="4" id="KW-0995">Kinetochore</keyword>
<dbReference type="FunFam" id="1.10.20.10:FF:000075">
    <property type="entry name" value="WGS project CABT00000000 data, contig 2.56"/>
    <property type="match status" value="1"/>
</dbReference>
<evidence type="ECO:0000259" key="8">
    <source>
        <dbReference type="Pfam" id="PF00808"/>
    </source>
</evidence>